<name>A0A6I4YNL6_9DEIO</name>
<organism evidence="1 2">
    <name type="scientific">Deinococcus xianganensis</name>
    <dbReference type="NCBI Taxonomy" id="1507289"/>
    <lineage>
        <taxon>Bacteria</taxon>
        <taxon>Thermotogati</taxon>
        <taxon>Deinococcota</taxon>
        <taxon>Deinococci</taxon>
        <taxon>Deinococcales</taxon>
        <taxon>Deinococcaceae</taxon>
        <taxon>Deinococcus</taxon>
    </lineage>
</organism>
<comment type="caution">
    <text evidence="1">The sequence shown here is derived from an EMBL/GenBank/DDBJ whole genome shotgun (WGS) entry which is preliminary data.</text>
</comment>
<dbReference type="Proteomes" id="UP000430519">
    <property type="component" value="Unassembled WGS sequence"/>
</dbReference>
<dbReference type="EMBL" id="WVHK01000117">
    <property type="protein sequence ID" value="MXV21671.1"/>
    <property type="molecule type" value="Genomic_DNA"/>
</dbReference>
<reference evidence="1 2" key="1">
    <citation type="submission" date="2019-11" db="EMBL/GenBank/DDBJ databases">
        <title>Genome sequence of Deinococcus xianganensis Y35, AI-2 producing algicidal bacterium, isolated from lake water.</title>
        <authorList>
            <person name="Li Y."/>
        </authorList>
    </citation>
    <scope>NUCLEOTIDE SEQUENCE [LARGE SCALE GENOMIC DNA]</scope>
    <source>
        <strain evidence="1 2">Y35</strain>
    </source>
</reference>
<dbReference type="RefSeq" id="WP_160982080.1">
    <property type="nucleotide sequence ID" value="NZ_WVHK01000117.1"/>
</dbReference>
<dbReference type="AlphaFoldDB" id="A0A6I4YNL6"/>
<proteinExistence type="predicted"/>
<accession>A0A6I4YNL6</accession>
<gene>
    <name evidence="1" type="ORF">GLX28_18795</name>
</gene>
<sequence length="202" mass="22445">MPKTKKPPRDLLTLRATDGRRVQLQASHIRAVTPSPTGTGHAHVELYKKGRSHVVQADPAELAAQVTSLRPRSRMAKDTDPPAVYEYSLRYYTPHREPPDGMARIQFTERVEVSAGRGAPGMPPACQARYQELGGPGSGWSVCVERIEAPAKIRSQEHRARQRQANLTRRIQQKAPLFADQLLHEHLAQQASYFAGETVVVA</sequence>
<evidence type="ECO:0000313" key="1">
    <source>
        <dbReference type="EMBL" id="MXV21671.1"/>
    </source>
</evidence>
<protein>
    <submittedName>
        <fullName evidence="1">Uncharacterized protein</fullName>
    </submittedName>
</protein>
<keyword evidence="2" id="KW-1185">Reference proteome</keyword>
<evidence type="ECO:0000313" key="2">
    <source>
        <dbReference type="Proteomes" id="UP000430519"/>
    </source>
</evidence>